<protein>
    <submittedName>
        <fullName evidence="10">ATP-dependent DNA helicase RecG</fullName>
    </submittedName>
</protein>
<keyword evidence="7" id="KW-0234">DNA repair</keyword>
<dbReference type="Pfam" id="PF00271">
    <property type="entry name" value="Helicase_C"/>
    <property type="match status" value="1"/>
</dbReference>
<dbReference type="PROSITE" id="PS51194">
    <property type="entry name" value="HELICASE_CTER"/>
    <property type="match status" value="1"/>
</dbReference>
<keyword evidence="4 10" id="KW-0347">Helicase</keyword>
<evidence type="ECO:0000256" key="5">
    <source>
        <dbReference type="ARBA" id="ARBA00022840"/>
    </source>
</evidence>
<dbReference type="InterPro" id="IPR001650">
    <property type="entry name" value="Helicase_C-like"/>
</dbReference>
<dbReference type="SUPFAM" id="SSF52540">
    <property type="entry name" value="P-loop containing nucleoside triphosphate hydrolases"/>
    <property type="match status" value="1"/>
</dbReference>
<evidence type="ECO:0000313" key="10">
    <source>
        <dbReference type="EMBL" id="EQD34920.1"/>
    </source>
</evidence>
<dbReference type="PANTHER" id="PTHR47964">
    <property type="entry name" value="ATP-DEPENDENT DNA HELICASE HOMOLOG RECG, CHLOROPLASTIC"/>
    <property type="match status" value="1"/>
</dbReference>
<dbReference type="GO" id="GO:0003678">
    <property type="term" value="F:DNA helicase activity"/>
    <property type="evidence" value="ECO:0007669"/>
    <property type="project" value="TreeGrafter"/>
</dbReference>
<dbReference type="EMBL" id="AUZX01013661">
    <property type="protein sequence ID" value="EQD34920.1"/>
    <property type="molecule type" value="Genomic_DNA"/>
</dbReference>
<dbReference type="PROSITE" id="PS51192">
    <property type="entry name" value="HELICASE_ATP_BIND_1"/>
    <property type="match status" value="1"/>
</dbReference>
<dbReference type="InterPro" id="IPR014001">
    <property type="entry name" value="Helicase_ATP-bd"/>
</dbReference>
<reference evidence="10" key="2">
    <citation type="journal article" date="2014" name="ISME J.">
        <title>Microbial stratification in low pH oxic and suboxic macroscopic growths along an acid mine drainage.</title>
        <authorList>
            <person name="Mendez-Garcia C."/>
            <person name="Mesa V."/>
            <person name="Sprenger R.R."/>
            <person name="Richter M."/>
            <person name="Diez M.S."/>
            <person name="Solano J."/>
            <person name="Bargiela R."/>
            <person name="Golyshina O.V."/>
            <person name="Manteca A."/>
            <person name="Ramos J.L."/>
            <person name="Gallego J.R."/>
            <person name="Llorente I."/>
            <person name="Martins Dos Santos V.A."/>
            <person name="Jensen O.N."/>
            <person name="Pelaez A.I."/>
            <person name="Sanchez J."/>
            <person name="Ferrer M."/>
        </authorList>
    </citation>
    <scope>NUCLEOTIDE SEQUENCE</scope>
</reference>
<dbReference type="AlphaFoldDB" id="T0ZYB5"/>
<dbReference type="Pfam" id="PF00270">
    <property type="entry name" value="DEAD"/>
    <property type="match status" value="1"/>
</dbReference>
<keyword evidence="1" id="KW-0547">Nucleotide-binding</keyword>
<dbReference type="GO" id="GO:0006281">
    <property type="term" value="P:DNA repair"/>
    <property type="evidence" value="ECO:0007669"/>
    <property type="project" value="UniProtKB-KW"/>
</dbReference>
<keyword evidence="3" id="KW-0378">Hydrolase</keyword>
<gene>
    <name evidence="10" type="ORF">B1A_18512</name>
</gene>
<dbReference type="GO" id="GO:0016787">
    <property type="term" value="F:hydrolase activity"/>
    <property type="evidence" value="ECO:0007669"/>
    <property type="project" value="UniProtKB-KW"/>
</dbReference>
<evidence type="ECO:0000256" key="6">
    <source>
        <dbReference type="ARBA" id="ARBA00023125"/>
    </source>
</evidence>
<dbReference type="GO" id="GO:0005524">
    <property type="term" value="F:ATP binding"/>
    <property type="evidence" value="ECO:0007669"/>
    <property type="project" value="UniProtKB-KW"/>
</dbReference>
<evidence type="ECO:0000256" key="2">
    <source>
        <dbReference type="ARBA" id="ARBA00022763"/>
    </source>
</evidence>
<dbReference type="InterPro" id="IPR027417">
    <property type="entry name" value="P-loop_NTPase"/>
</dbReference>
<evidence type="ECO:0000256" key="4">
    <source>
        <dbReference type="ARBA" id="ARBA00022806"/>
    </source>
</evidence>
<feature type="non-terminal residue" evidence="10">
    <location>
        <position position="223"/>
    </location>
</feature>
<dbReference type="InterPro" id="IPR011545">
    <property type="entry name" value="DEAD/DEAH_box_helicase_dom"/>
</dbReference>
<evidence type="ECO:0000259" key="8">
    <source>
        <dbReference type="PROSITE" id="PS51192"/>
    </source>
</evidence>
<keyword evidence="5" id="KW-0067">ATP-binding</keyword>
<evidence type="ECO:0000256" key="7">
    <source>
        <dbReference type="ARBA" id="ARBA00023204"/>
    </source>
</evidence>
<dbReference type="PANTHER" id="PTHR47964:SF1">
    <property type="entry name" value="ATP-DEPENDENT DNA HELICASE HOMOLOG RECG, CHLOROPLASTIC"/>
    <property type="match status" value="1"/>
</dbReference>
<dbReference type="Gene3D" id="3.40.50.300">
    <property type="entry name" value="P-loop containing nucleotide triphosphate hydrolases"/>
    <property type="match status" value="2"/>
</dbReference>
<evidence type="ECO:0000256" key="3">
    <source>
        <dbReference type="ARBA" id="ARBA00022801"/>
    </source>
</evidence>
<proteinExistence type="predicted"/>
<keyword evidence="6" id="KW-0238">DNA-binding</keyword>
<dbReference type="InterPro" id="IPR047112">
    <property type="entry name" value="RecG/Mfd"/>
</dbReference>
<feature type="domain" description="Helicase ATP-binding" evidence="8">
    <location>
        <begin position="1"/>
        <end position="100"/>
    </location>
</feature>
<evidence type="ECO:0000259" key="9">
    <source>
        <dbReference type="PROSITE" id="PS51194"/>
    </source>
</evidence>
<feature type="domain" description="Helicase C-terminal" evidence="9">
    <location>
        <begin position="133"/>
        <end position="223"/>
    </location>
</feature>
<dbReference type="GO" id="GO:0003677">
    <property type="term" value="F:DNA binding"/>
    <property type="evidence" value="ECO:0007669"/>
    <property type="project" value="UniProtKB-KW"/>
</dbReference>
<accession>T0ZYB5</accession>
<name>T0ZYB5_9ZZZZ</name>
<comment type="caution">
    <text evidence="10">The sequence shown here is derived from an EMBL/GenBank/DDBJ whole genome shotgun (WGS) entry which is preliminary data.</text>
</comment>
<organism evidence="10">
    <name type="scientific">mine drainage metagenome</name>
    <dbReference type="NCBI Taxonomy" id="410659"/>
    <lineage>
        <taxon>unclassified sequences</taxon>
        <taxon>metagenomes</taxon>
        <taxon>ecological metagenomes</taxon>
    </lineage>
</organism>
<dbReference type="SMART" id="SM00490">
    <property type="entry name" value="HELICc"/>
    <property type="match status" value="1"/>
</dbReference>
<reference evidence="10" key="1">
    <citation type="submission" date="2013-08" db="EMBL/GenBank/DDBJ databases">
        <authorList>
            <person name="Mendez C."/>
            <person name="Richter M."/>
            <person name="Ferrer M."/>
            <person name="Sanchez J."/>
        </authorList>
    </citation>
    <scope>NUCLEOTIDE SEQUENCE</scope>
</reference>
<keyword evidence="2" id="KW-0227">DNA damage</keyword>
<evidence type="ECO:0000256" key="1">
    <source>
        <dbReference type="ARBA" id="ARBA00022741"/>
    </source>
</evidence>
<sequence>MLWLAGKVQGRARDAALARLTEGAAVCVGTHALMQEGVRFRNLGLAIVDEQHRFGVHQRLSLVEKGSAAGEVPHQLVLTATPIPRTLAMTAYADLDISVLDELPPGRTPVQTTIVAASRRAEVVERIRHACAKGRQAYWVCTLVEESDVLAAQAAEVAHVELSAALPTLSVGLVHGRMKPAAKQAVMDAFKHGELALLVATTVIEVGVDVPNASLMVIENAER</sequence>